<dbReference type="KEGG" id="pti:PHATRDRAFT_47007"/>
<evidence type="ECO:0000256" key="1">
    <source>
        <dbReference type="SAM" id="SignalP"/>
    </source>
</evidence>
<dbReference type="InterPro" id="IPR027417">
    <property type="entry name" value="P-loop_NTPase"/>
</dbReference>
<dbReference type="Proteomes" id="UP000000759">
    <property type="component" value="Chromosome 12"/>
</dbReference>
<dbReference type="GeneID" id="7202240"/>
<reference evidence="3" key="2">
    <citation type="submission" date="2008-08" db="EMBL/GenBank/DDBJ databases">
        <authorList>
            <consortium name="Diatom Consortium"/>
            <person name="Grigoriev I."/>
            <person name="Grimwood J."/>
            <person name="Kuo A."/>
            <person name="Otillar R.P."/>
            <person name="Salamov A."/>
            <person name="Detter J.C."/>
            <person name="Lindquist E."/>
            <person name="Shapiro H."/>
            <person name="Lucas S."/>
            <person name="Glavina del Rio T."/>
            <person name="Pitluck S."/>
            <person name="Rokhsar D."/>
            <person name="Bowler C."/>
        </authorList>
    </citation>
    <scope>GENOME REANNOTATION</scope>
    <source>
        <strain evidence="3">CCAP 1055/1</strain>
    </source>
</reference>
<protein>
    <recommendedName>
        <fullName evidence="4">Sulfotransferase domain-containing protein</fullName>
    </recommendedName>
</protein>
<keyword evidence="1" id="KW-0732">Signal</keyword>
<dbReference type="SUPFAM" id="SSF52540">
    <property type="entry name" value="P-loop containing nucleoside triphosphate hydrolases"/>
    <property type="match status" value="1"/>
</dbReference>
<dbReference type="Gene3D" id="3.40.50.300">
    <property type="entry name" value="P-loop containing nucleotide triphosphate hydrolases"/>
    <property type="match status" value="1"/>
</dbReference>
<dbReference type="OMA" id="MISETRW"/>
<dbReference type="HOGENOM" id="CLU_649680_0_0_1"/>
<organism evidence="2 3">
    <name type="scientific">Phaeodactylum tricornutum (strain CCAP 1055/1)</name>
    <dbReference type="NCBI Taxonomy" id="556484"/>
    <lineage>
        <taxon>Eukaryota</taxon>
        <taxon>Sar</taxon>
        <taxon>Stramenopiles</taxon>
        <taxon>Ochrophyta</taxon>
        <taxon>Bacillariophyta</taxon>
        <taxon>Bacillariophyceae</taxon>
        <taxon>Bacillariophycidae</taxon>
        <taxon>Naviculales</taxon>
        <taxon>Phaeodactylaceae</taxon>
        <taxon>Phaeodactylum</taxon>
    </lineage>
</organism>
<feature type="signal peptide" evidence="1">
    <location>
        <begin position="1"/>
        <end position="21"/>
    </location>
</feature>
<dbReference type="AlphaFoldDB" id="B7G250"/>
<dbReference type="eggNOG" id="ENOG502SHEP">
    <property type="taxonomic scope" value="Eukaryota"/>
</dbReference>
<evidence type="ECO:0008006" key="4">
    <source>
        <dbReference type="Google" id="ProtNLM"/>
    </source>
</evidence>
<dbReference type="RefSeq" id="XP_002181315.1">
    <property type="nucleotide sequence ID" value="XM_002181279.1"/>
</dbReference>
<dbReference type="InParanoid" id="B7G250"/>
<dbReference type="EMBL" id="CM000614">
    <property type="protein sequence ID" value="EEC47238.1"/>
    <property type="molecule type" value="Genomic_DNA"/>
</dbReference>
<reference evidence="2 3" key="1">
    <citation type="journal article" date="2008" name="Nature">
        <title>The Phaeodactylum genome reveals the evolutionary history of diatom genomes.</title>
        <authorList>
            <person name="Bowler C."/>
            <person name="Allen A.E."/>
            <person name="Badger J.H."/>
            <person name="Grimwood J."/>
            <person name="Jabbari K."/>
            <person name="Kuo A."/>
            <person name="Maheswari U."/>
            <person name="Martens C."/>
            <person name="Maumus F."/>
            <person name="Otillar R.P."/>
            <person name="Rayko E."/>
            <person name="Salamov A."/>
            <person name="Vandepoele K."/>
            <person name="Beszteri B."/>
            <person name="Gruber A."/>
            <person name="Heijde M."/>
            <person name="Katinka M."/>
            <person name="Mock T."/>
            <person name="Valentin K."/>
            <person name="Verret F."/>
            <person name="Berges J.A."/>
            <person name="Brownlee C."/>
            <person name="Cadoret J.P."/>
            <person name="Chiovitti A."/>
            <person name="Choi C.J."/>
            <person name="Coesel S."/>
            <person name="De Martino A."/>
            <person name="Detter J.C."/>
            <person name="Durkin C."/>
            <person name="Falciatore A."/>
            <person name="Fournet J."/>
            <person name="Haruta M."/>
            <person name="Huysman M.J."/>
            <person name="Jenkins B.D."/>
            <person name="Jiroutova K."/>
            <person name="Jorgensen R.E."/>
            <person name="Joubert Y."/>
            <person name="Kaplan A."/>
            <person name="Kroger N."/>
            <person name="Kroth P.G."/>
            <person name="La Roche J."/>
            <person name="Lindquist E."/>
            <person name="Lommer M."/>
            <person name="Martin-Jezequel V."/>
            <person name="Lopez P.J."/>
            <person name="Lucas S."/>
            <person name="Mangogna M."/>
            <person name="McGinnis K."/>
            <person name="Medlin L.K."/>
            <person name="Montsant A."/>
            <person name="Oudot-Le Secq M.P."/>
            <person name="Napoli C."/>
            <person name="Obornik M."/>
            <person name="Parker M.S."/>
            <person name="Petit J.L."/>
            <person name="Porcel B.M."/>
            <person name="Poulsen N."/>
            <person name="Robison M."/>
            <person name="Rychlewski L."/>
            <person name="Rynearson T.A."/>
            <person name="Schmutz J."/>
            <person name="Shapiro H."/>
            <person name="Siaut M."/>
            <person name="Stanley M."/>
            <person name="Sussman M.R."/>
            <person name="Taylor A.R."/>
            <person name="Vardi A."/>
            <person name="von Dassow P."/>
            <person name="Vyverman W."/>
            <person name="Willis A."/>
            <person name="Wyrwicz L.S."/>
            <person name="Rokhsar D.S."/>
            <person name="Weissenbach J."/>
            <person name="Armbrust E.V."/>
            <person name="Green B.R."/>
            <person name="Van de Peer Y."/>
            <person name="Grigoriev I.V."/>
        </authorList>
    </citation>
    <scope>NUCLEOTIDE SEQUENCE [LARGE SCALE GENOMIC DNA]</scope>
    <source>
        <strain evidence="2 3">CCAP 1055/1</strain>
    </source>
</reference>
<dbReference type="OrthoDB" id="38831at2759"/>
<dbReference type="PaxDb" id="2850-Phatr47007"/>
<proteinExistence type="predicted"/>
<evidence type="ECO:0000313" key="3">
    <source>
        <dbReference type="Proteomes" id="UP000000759"/>
    </source>
</evidence>
<accession>B7G250</accession>
<keyword evidence="3" id="KW-1185">Reference proteome</keyword>
<gene>
    <name evidence="2" type="ORF">PHATRDRAFT_47007</name>
</gene>
<sequence>MRRLFTLLPPLLLAMAVGTAGRDLASESDSLIGDLQPEQKSISETVGTVDDFARFTKQGCDCSCDCQEGEDNCDCECACPDDSLVAAVGKAVVGAPPGMFPSGLQQFQKDGSGPDKLRVIWLMSFPNSGTSFTLHLIRESTNHTTGTNYALEGDIKDKPSEQILPSPEGDEGPFLELVPNRVTTVPQKYILTKTHCHGFCGSRQCPNYIHTARSFQMGCRSGFRAIKNEETGRMEQVRTTYDADLVKGAIHLFRHPLDNAVARHHLELNDARAVGDNEFIATFPKGKQGFAKWCRHQDQDRTLFQKWVISNDPRLRFKMREIPCFNEFFKYVQWHNYAFTTTQDMGIPAMILHYDEYDNDLESTLDRILDFVELPKDGQRVDFIKGKLYRDYWSDEQKKNIVEFLQEFASAATWKELSRYDYS</sequence>
<evidence type="ECO:0000313" key="2">
    <source>
        <dbReference type="EMBL" id="EEC47238.1"/>
    </source>
</evidence>
<feature type="chain" id="PRO_5002852867" description="Sulfotransferase domain-containing protein" evidence="1">
    <location>
        <begin position="22"/>
        <end position="423"/>
    </location>
</feature>
<name>B7G250_PHATC</name>